<keyword evidence="3" id="KW-1185">Reference proteome</keyword>
<feature type="domain" description="Co-chaperone DjlA N-terminal" evidence="1">
    <location>
        <begin position="28"/>
        <end position="145"/>
    </location>
</feature>
<dbReference type="RefSeq" id="WP_146300399.1">
    <property type="nucleotide sequence ID" value="NZ_CP042301.2"/>
</dbReference>
<dbReference type="InterPro" id="IPR029024">
    <property type="entry name" value="TerB-like"/>
</dbReference>
<proteinExistence type="predicted"/>
<name>A0A5B8L2K2_9HYPH</name>
<dbReference type="EMBL" id="CP042301">
    <property type="protein sequence ID" value="QDZ01758.1"/>
    <property type="molecule type" value="Genomic_DNA"/>
</dbReference>
<dbReference type="AlphaFoldDB" id="A0A5B8L2K2"/>
<dbReference type="SUPFAM" id="SSF158682">
    <property type="entry name" value="TerB-like"/>
    <property type="match status" value="1"/>
</dbReference>
<evidence type="ECO:0000313" key="2">
    <source>
        <dbReference type="EMBL" id="QDZ01758.1"/>
    </source>
</evidence>
<dbReference type="KEGG" id="niy:FQ775_16015"/>
<organism evidence="2 3">
    <name type="scientific">Nitratireductor mangrovi</name>
    <dbReference type="NCBI Taxonomy" id="2599600"/>
    <lineage>
        <taxon>Bacteria</taxon>
        <taxon>Pseudomonadati</taxon>
        <taxon>Pseudomonadota</taxon>
        <taxon>Alphaproteobacteria</taxon>
        <taxon>Hyphomicrobiales</taxon>
        <taxon>Phyllobacteriaceae</taxon>
        <taxon>Nitratireductor</taxon>
    </lineage>
</organism>
<accession>A0A5B8L2K2</accession>
<dbReference type="InterPro" id="IPR007791">
    <property type="entry name" value="DjlA_N"/>
</dbReference>
<evidence type="ECO:0000259" key="1">
    <source>
        <dbReference type="Pfam" id="PF05099"/>
    </source>
</evidence>
<protein>
    <recommendedName>
        <fullName evidence="1">Co-chaperone DjlA N-terminal domain-containing protein</fullName>
    </recommendedName>
</protein>
<dbReference type="Proteomes" id="UP000321389">
    <property type="component" value="Chromosome"/>
</dbReference>
<dbReference type="CDD" id="cd07313">
    <property type="entry name" value="terB_like_2"/>
    <property type="match status" value="1"/>
</dbReference>
<sequence>MLDRLISFLQRMPGPPAARSEHHEDDPRLAAAALLVHLMDADGVRLDVEREKLAEALTRGYGLEGRDLQKFIARAETAERESVDLYAFTSVLKRHLDEQARIEFIGIMWEMVFADGDLSELEDNVVWRVAELIGVDRRDRIAMRQRANPDDSTGTEH</sequence>
<gene>
    <name evidence="2" type="ORF">FQ775_16015</name>
</gene>
<dbReference type="Gene3D" id="1.10.3680.10">
    <property type="entry name" value="TerB-like"/>
    <property type="match status" value="1"/>
</dbReference>
<dbReference type="OrthoDB" id="5402150at2"/>
<reference evidence="2" key="1">
    <citation type="submission" date="2020-04" db="EMBL/GenBank/DDBJ databases">
        <title>Nitratireductor sp. nov. isolated from mangrove soil.</title>
        <authorList>
            <person name="Ye Y."/>
        </authorList>
    </citation>
    <scope>NUCLEOTIDE SEQUENCE</scope>
    <source>
        <strain evidence="2">SY7</strain>
    </source>
</reference>
<dbReference type="Pfam" id="PF05099">
    <property type="entry name" value="TerB"/>
    <property type="match status" value="1"/>
</dbReference>
<evidence type="ECO:0000313" key="3">
    <source>
        <dbReference type="Proteomes" id="UP000321389"/>
    </source>
</evidence>